<keyword evidence="3" id="KW-1185">Reference proteome</keyword>
<evidence type="ECO:0000313" key="2">
    <source>
        <dbReference type="EMBL" id="KAF2826571.1"/>
    </source>
</evidence>
<sequence>MMATVQTQKRGRGRPRATESAQGPKRGRGKPPNKTKDTPAQSQDNDDASSASMQAPVFNLTRDSAQETVEVLMDTTSRNLARCILATKVGNEAGYIQTKIRQHKPARKIGGRRRGEHTEREARHGGDEAEQNYTAQASNDCLWK</sequence>
<protein>
    <submittedName>
        <fullName evidence="2">Uncharacterized protein</fullName>
    </submittedName>
</protein>
<feature type="compositionally biased region" description="Basic residues" evidence="1">
    <location>
        <begin position="100"/>
        <end position="115"/>
    </location>
</feature>
<gene>
    <name evidence="2" type="ORF">CC86DRAFT_32314</name>
</gene>
<feature type="compositionally biased region" description="Low complexity" evidence="1">
    <location>
        <begin position="40"/>
        <end position="55"/>
    </location>
</feature>
<dbReference type="AlphaFoldDB" id="A0A6A6ZZY3"/>
<dbReference type="EMBL" id="MU006226">
    <property type="protein sequence ID" value="KAF2826571.1"/>
    <property type="molecule type" value="Genomic_DNA"/>
</dbReference>
<organism evidence="2 3">
    <name type="scientific">Ophiobolus disseminans</name>
    <dbReference type="NCBI Taxonomy" id="1469910"/>
    <lineage>
        <taxon>Eukaryota</taxon>
        <taxon>Fungi</taxon>
        <taxon>Dikarya</taxon>
        <taxon>Ascomycota</taxon>
        <taxon>Pezizomycotina</taxon>
        <taxon>Dothideomycetes</taxon>
        <taxon>Pleosporomycetidae</taxon>
        <taxon>Pleosporales</taxon>
        <taxon>Pleosporineae</taxon>
        <taxon>Phaeosphaeriaceae</taxon>
        <taxon>Ophiobolus</taxon>
    </lineage>
</organism>
<accession>A0A6A6ZZY3</accession>
<name>A0A6A6ZZY3_9PLEO</name>
<dbReference type="InterPro" id="IPR017956">
    <property type="entry name" value="AT_hook_DNA-bd_motif"/>
</dbReference>
<reference evidence="2" key="1">
    <citation type="journal article" date="2020" name="Stud. Mycol.">
        <title>101 Dothideomycetes genomes: a test case for predicting lifestyles and emergence of pathogens.</title>
        <authorList>
            <person name="Haridas S."/>
            <person name="Albert R."/>
            <person name="Binder M."/>
            <person name="Bloem J."/>
            <person name="Labutti K."/>
            <person name="Salamov A."/>
            <person name="Andreopoulos B."/>
            <person name="Baker S."/>
            <person name="Barry K."/>
            <person name="Bills G."/>
            <person name="Bluhm B."/>
            <person name="Cannon C."/>
            <person name="Castanera R."/>
            <person name="Culley D."/>
            <person name="Daum C."/>
            <person name="Ezra D."/>
            <person name="Gonzalez J."/>
            <person name="Henrissat B."/>
            <person name="Kuo A."/>
            <person name="Liang C."/>
            <person name="Lipzen A."/>
            <person name="Lutzoni F."/>
            <person name="Magnuson J."/>
            <person name="Mondo S."/>
            <person name="Nolan M."/>
            <person name="Ohm R."/>
            <person name="Pangilinan J."/>
            <person name="Park H.-J."/>
            <person name="Ramirez L."/>
            <person name="Alfaro M."/>
            <person name="Sun H."/>
            <person name="Tritt A."/>
            <person name="Yoshinaga Y."/>
            <person name="Zwiers L.-H."/>
            <person name="Turgeon B."/>
            <person name="Goodwin S."/>
            <person name="Spatafora J."/>
            <person name="Crous P."/>
            <person name="Grigoriev I."/>
        </authorList>
    </citation>
    <scope>NUCLEOTIDE SEQUENCE</scope>
    <source>
        <strain evidence="2">CBS 113818</strain>
    </source>
</reference>
<feature type="region of interest" description="Disordered" evidence="1">
    <location>
        <begin position="96"/>
        <end position="144"/>
    </location>
</feature>
<feature type="region of interest" description="Disordered" evidence="1">
    <location>
        <begin position="1"/>
        <end position="59"/>
    </location>
</feature>
<dbReference type="Proteomes" id="UP000799424">
    <property type="component" value="Unassembled WGS sequence"/>
</dbReference>
<evidence type="ECO:0000313" key="3">
    <source>
        <dbReference type="Proteomes" id="UP000799424"/>
    </source>
</evidence>
<feature type="compositionally biased region" description="Polar residues" evidence="1">
    <location>
        <begin position="131"/>
        <end position="144"/>
    </location>
</feature>
<proteinExistence type="predicted"/>
<feature type="compositionally biased region" description="Basic and acidic residues" evidence="1">
    <location>
        <begin position="116"/>
        <end position="127"/>
    </location>
</feature>
<dbReference type="GO" id="GO:0003677">
    <property type="term" value="F:DNA binding"/>
    <property type="evidence" value="ECO:0007669"/>
    <property type="project" value="InterPro"/>
</dbReference>
<dbReference type="PRINTS" id="PR00929">
    <property type="entry name" value="ATHOOK"/>
</dbReference>
<evidence type="ECO:0000256" key="1">
    <source>
        <dbReference type="SAM" id="MobiDB-lite"/>
    </source>
</evidence>